<feature type="compositionally biased region" description="Polar residues" evidence="6">
    <location>
        <begin position="1066"/>
        <end position="1081"/>
    </location>
</feature>
<dbReference type="CDD" id="cd00065">
    <property type="entry name" value="FYVE_like_SF"/>
    <property type="match status" value="1"/>
</dbReference>
<dbReference type="PANTHER" id="PTHR47553:SF1">
    <property type="entry name" value="RING_FYVE_PHD ZINC FINGER SUPERFAMILY PROTEIN"/>
    <property type="match status" value="1"/>
</dbReference>
<feature type="region of interest" description="Disordered" evidence="6">
    <location>
        <begin position="764"/>
        <end position="800"/>
    </location>
</feature>
<dbReference type="InterPro" id="IPR000306">
    <property type="entry name" value="Znf_FYVE"/>
</dbReference>
<dbReference type="InterPro" id="IPR017455">
    <property type="entry name" value="Znf_FYVE-rel"/>
</dbReference>
<feature type="region of interest" description="Disordered" evidence="6">
    <location>
        <begin position="220"/>
        <end position="304"/>
    </location>
</feature>
<feature type="compositionally biased region" description="Polar residues" evidence="6">
    <location>
        <begin position="1170"/>
        <end position="1190"/>
    </location>
</feature>
<feature type="region of interest" description="Disordered" evidence="6">
    <location>
        <begin position="1039"/>
        <end position="1240"/>
    </location>
</feature>
<gene>
    <name evidence="8" type="ORF">CSSPJE1EN1_LOCUS29797</name>
</gene>
<dbReference type="Proteomes" id="UP001497444">
    <property type="component" value="Unassembled WGS sequence"/>
</dbReference>
<keyword evidence="3" id="KW-0862">Zinc</keyword>
<protein>
    <recommendedName>
        <fullName evidence="7">FYVE-type domain-containing protein</fullName>
    </recommendedName>
</protein>
<evidence type="ECO:0000256" key="1">
    <source>
        <dbReference type="ARBA" id="ARBA00022723"/>
    </source>
</evidence>
<feature type="region of interest" description="Disordered" evidence="6">
    <location>
        <begin position="507"/>
        <end position="542"/>
    </location>
</feature>
<evidence type="ECO:0000256" key="6">
    <source>
        <dbReference type="SAM" id="MobiDB-lite"/>
    </source>
</evidence>
<dbReference type="SMART" id="SM00028">
    <property type="entry name" value="TPR"/>
    <property type="match status" value="7"/>
</dbReference>
<feature type="region of interest" description="Disordered" evidence="6">
    <location>
        <begin position="836"/>
        <end position="878"/>
    </location>
</feature>
<feature type="region of interest" description="Disordered" evidence="6">
    <location>
        <begin position="396"/>
        <end position="418"/>
    </location>
</feature>
<dbReference type="InterPro" id="IPR013083">
    <property type="entry name" value="Znf_RING/FYVE/PHD"/>
</dbReference>
<dbReference type="Gene3D" id="3.30.40.10">
    <property type="entry name" value="Zinc/RING finger domain, C3HC4 (zinc finger)"/>
    <property type="match status" value="1"/>
</dbReference>
<comment type="caution">
    <text evidence="8">The sequence shown here is derived from an EMBL/GenBank/DDBJ whole genome shotgun (WGS) entry which is preliminary data.</text>
</comment>
<dbReference type="SUPFAM" id="SSF57903">
    <property type="entry name" value="FYVE/PHD zinc finger"/>
    <property type="match status" value="1"/>
</dbReference>
<evidence type="ECO:0000256" key="4">
    <source>
        <dbReference type="PROSITE-ProRule" id="PRU00091"/>
    </source>
</evidence>
<feature type="compositionally biased region" description="Basic and acidic residues" evidence="6">
    <location>
        <begin position="266"/>
        <end position="301"/>
    </location>
</feature>
<keyword evidence="5" id="KW-0175">Coiled coil</keyword>
<feature type="compositionally biased region" description="Basic and acidic residues" evidence="6">
    <location>
        <begin position="1098"/>
        <end position="1118"/>
    </location>
</feature>
<organism evidence="8 9">
    <name type="scientific">Sphagnum jensenii</name>
    <dbReference type="NCBI Taxonomy" id="128206"/>
    <lineage>
        <taxon>Eukaryota</taxon>
        <taxon>Viridiplantae</taxon>
        <taxon>Streptophyta</taxon>
        <taxon>Embryophyta</taxon>
        <taxon>Bryophyta</taxon>
        <taxon>Sphagnophytina</taxon>
        <taxon>Sphagnopsida</taxon>
        <taxon>Sphagnales</taxon>
        <taxon>Sphagnaceae</taxon>
        <taxon>Sphagnum</taxon>
    </lineage>
</organism>
<evidence type="ECO:0000259" key="7">
    <source>
        <dbReference type="PROSITE" id="PS50178"/>
    </source>
</evidence>
<dbReference type="PROSITE" id="PS50178">
    <property type="entry name" value="ZF_FYVE"/>
    <property type="match status" value="1"/>
</dbReference>
<dbReference type="PANTHER" id="PTHR47553">
    <property type="entry name" value="MYOSIN-11"/>
    <property type="match status" value="1"/>
</dbReference>
<evidence type="ECO:0000313" key="9">
    <source>
        <dbReference type="Proteomes" id="UP001497444"/>
    </source>
</evidence>
<keyword evidence="1" id="KW-0479">Metal-binding</keyword>
<evidence type="ECO:0000256" key="2">
    <source>
        <dbReference type="ARBA" id="ARBA00022771"/>
    </source>
</evidence>
<dbReference type="SMART" id="SM00064">
    <property type="entry name" value="FYVE"/>
    <property type="match status" value="1"/>
</dbReference>
<keyword evidence="9" id="KW-1185">Reference proteome</keyword>
<sequence length="1388" mass="153613">MVLEKLGLPPKPSARGHSWTTDAANCEGCSSTFSLFNRKYYCRRCGGLFCNNCTQQRQVLRGQGEAPVRICEPCKKIEEATRFELRYGKNKNPKGGSRASSMSDADLLKQILGDDETSNNMSLEEILASAAGKDILSLFSHQVEKNGDRRTLGNRRHSHSEESNEVYLEDEKEKDPISPEKLHQQADEEKKKYLVLKREGKSDEALKAFKRGKEMERQAEALEHLIKRNQRRAASASTSDIEQKSPGVQKSEPIGQKQRASSNELVKGKKASDDKDDYLKELKDLGWTDNDLHETGKKQSANEEELLLEIGGEMAPKPSRVAKSSAMQILSHKRRALALKREGNMAEAKEELRKAKVLEKQAEEMALLGQDDREGDDASDDELAALIRGLDKEEALKGRAGASQSIPEMLPNLLDDDDDANIEVDETDMEDPEMVAALRAMGWEEEALGLERNSATTAKVPRPAQVIEPSLKDQIVAHKRKALALKREGKTAEARVELSEAKRLEQRLEGMVHTRPAPVPEDPLPGVEDDGNETVEVTDDDMHDPEMMAALWAMGFAEDEPSAHALKMEVSPSPAEKVSLQQEILAIKRSALAMKREGRSAEARDELRQAKILEQRLQTLQAEYQQQEETSAMLKESRAVRRGTQALQALSGSEEEMEDAQGDEGMDPDIIAALATVGWQETTQTSNSENPQIPIDEMKTMEPLVAVAEKPEVVKIKSKSQLQQELLGLKRRALALKREGKVEEAQVELQKAKILEKQIEDLETLEQSKSQPAVALPLEPTNKRSTKTHSSEGNREVASRLQDHAALPLFLDEEVDVTDDDMQDPELLAALQGLGWQGEQETSPASKHAIPQEKTLSHPDLATAEQSESVRQAPRPEIKSVVTQAKGTVMEKNPKVTAGKGEMKIDENLMQFDWDAPMWQVKKRGEAVPAKKHVKKEEENPFKGEYGEIGMAVGLEPEHAAPKVKAAAQKPHHFWRTEFMDLLSGDNWNPNQAAEGHTVMEELPQQKKPANQIDNDYNDEDAVVEDIFDPDLMSALQGLGIGPPQSGASNAMKMVATKGLRDSKFDSSQNMPSKVESSPTTVKMPEWAPPQTPSSSYHSEDVKAERKTSSANIGREKSSGTSKESLPQEILSHKRKALALKREGKQVEAREELRQAKLLEKQLDDHRTSSDSTRLKTQPEQSSASRTKNSLPVKGPTHKEQMQQQVRQGKDRMKLQQESLGHKRKALALRREGKTDEADAEFELAKSLEQQMEDLDPTHVHQDAGDVDGVEDLLDPQLLAALKGLGITGGELPGRNATKGSVPSVSKAPAVVAQPSGGSLKPKLGANAGSPKLIPVALDEQRQQLEERIRAEKVRALELKRAGKQAEALEMLRGAKRLEKELLSLASS</sequence>
<name>A0ABP0VJ24_9BRYO</name>
<dbReference type="InterPro" id="IPR019734">
    <property type="entry name" value="TPR_rpt"/>
</dbReference>
<dbReference type="EMBL" id="CAXAQS010001040">
    <property type="protein sequence ID" value="CAK9254419.1"/>
    <property type="molecule type" value="Genomic_DNA"/>
</dbReference>
<feature type="compositionally biased region" description="Basic and acidic residues" evidence="6">
    <location>
        <begin position="789"/>
        <end position="800"/>
    </location>
</feature>
<feature type="region of interest" description="Disordered" evidence="6">
    <location>
        <begin position="145"/>
        <end position="189"/>
    </location>
</feature>
<dbReference type="Pfam" id="PF01363">
    <property type="entry name" value="FYVE"/>
    <property type="match status" value="1"/>
</dbReference>
<evidence type="ECO:0000256" key="3">
    <source>
        <dbReference type="ARBA" id="ARBA00022833"/>
    </source>
</evidence>
<feature type="compositionally biased region" description="Basic and acidic residues" evidence="6">
    <location>
        <begin position="1140"/>
        <end position="1169"/>
    </location>
</feature>
<feature type="domain" description="FYVE-type" evidence="7">
    <location>
        <begin position="20"/>
        <end position="79"/>
    </location>
</feature>
<feature type="coiled-coil region" evidence="5">
    <location>
        <begin position="603"/>
        <end position="637"/>
    </location>
</feature>
<dbReference type="InterPro" id="IPR011011">
    <property type="entry name" value="Znf_FYVE_PHD"/>
</dbReference>
<feature type="compositionally biased region" description="Acidic residues" evidence="6">
    <location>
        <begin position="527"/>
        <end position="542"/>
    </location>
</feature>
<feature type="compositionally biased region" description="Basic and acidic residues" evidence="6">
    <location>
        <begin position="169"/>
        <end position="189"/>
    </location>
</feature>
<reference evidence="8" key="1">
    <citation type="submission" date="2024-02" db="EMBL/GenBank/DDBJ databases">
        <authorList>
            <consortium name="ELIXIR-Norway"/>
            <consortium name="Elixir Norway"/>
        </authorList>
    </citation>
    <scope>NUCLEOTIDE SEQUENCE</scope>
</reference>
<evidence type="ECO:0000313" key="8">
    <source>
        <dbReference type="EMBL" id="CAK9254419.1"/>
    </source>
</evidence>
<accession>A0ABP0VJ24</accession>
<proteinExistence type="predicted"/>
<keyword evidence="2 4" id="KW-0863">Zinc-finger</keyword>
<evidence type="ECO:0000256" key="5">
    <source>
        <dbReference type="SAM" id="Coils"/>
    </source>
</evidence>